<dbReference type="PROSITE" id="PS51257">
    <property type="entry name" value="PROKAR_LIPOPROTEIN"/>
    <property type="match status" value="1"/>
</dbReference>
<sequence>MKKIYIIPLSCMLISMLSLYSCKKDSFLNRYPVSSITAESFFNNAADLNTYCNSLYSYVPGSTSVALNDQQSDNYESRPFNLVTAGQITIPATASASTAWNGASWSWLFLYQVNYFLENYQKAVATPAVIDHYVGVARFFRAWFYFDKVKAYGDVPFYGRTVTTADNADLYKARDPRALVIDSVMADLKYAAKYVNSTGPSGTITKWAALALMARVGLYEGTYREYRSISGWQQLLQTADSAALVVMQSGQFKLFSTGNPNTDYQNLFITHSPSDPQSAEIILGKFYSNTIPVYTPLDGDIYAYGVAFSKAFMNNYLTSSGTPFTSVPGYDTMMIKGEFTNRDPRMKQSVLPPTVTYGNLNGAQTMTDARSGYLQIKYYDPATPSYNTNYNAAIEFRLGEMLLVYAEAKAELANSGGGTFTQADLDMSVNLLRDRAGMPHLLMTVPIDPVLAANYSNVSGQLENVLLEIRRERRVELACEGLRYDDIMRWKNGPLLAKPGFGMYFPGLGTYDLNGDGVPDIALVTSLPANKVTGISYFVLGTDFGLSNGTSGNIVPNPGLVKTFTDPKDYLMPLPTQELLLNKNLKQNPGW</sequence>
<evidence type="ECO:0000313" key="10">
    <source>
        <dbReference type="Proteomes" id="UP000199679"/>
    </source>
</evidence>
<evidence type="ECO:0000256" key="6">
    <source>
        <dbReference type="SAM" id="SignalP"/>
    </source>
</evidence>
<dbReference type="InterPro" id="IPR011990">
    <property type="entry name" value="TPR-like_helical_dom_sf"/>
</dbReference>
<feature type="domain" description="RagB/SusD" evidence="7">
    <location>
        <begin position="305"/>
        <end position="591"/>
    </location>
</feature>
<dbReference type="InterPro" id="IPR033985">
    <property type="entry name" value="SusD-like_N"/>
</dbReference>
<keyword evidence="4" id="KW-0472">Membrane</keyword>
<keyword evidence="3 6" id="KW-0732">Signal</keyword>
<protein>
    <submittedName>
        <fullName evidence="9">Starch-binding associating with outer membrane</fullName>
    </submittedName>
</protein>
<feature type="signal peptide" evidence="6">
    <location>
        <begin position="1"/>
        <end position="20"/>
    </location>
</feature>
<dbReference type="STRING" id="652787.SAMN05216490_2846"/>
<dbReference type="InterPro" id="IPR012944">
    <property type="entry name" value="SusD_RagB_dom"/>
</dbReference>
<evidence type="ECO:0000313" key="9">
    <source>
        <dbReference type="EMBL" id="SDT24715.1"/>
    </source>
</evidence>
<evidence type="ECO:0000259" key="7">
    <source>
        <dbReference type="Pfam" id="PF07980"/>
    </source>
</evidence>
<dbReference type="Pfam" id="PF14322">
    <property type="entry name" value="SusD-like_3"/>
    <property type="match status" value="1"/>
</dbReference>
<comment type="subcellular location">
    <subcellularLocation>
        <location evidence="1">Cell outer membrane</location>
    </subcellularLocation>
</comment>
<evidence type="ECO:0000256" key="2">
    <source>
        <dbReference type="ARBA" id="ARBA00006275"/>
    </source>
</evidence>
<evidence type="ECO:0000256" key="1">
    <source>
        <dbReference type="ARBA" id="ARBA00004442"/>
    </source>
</evidence>
<keyword evidence="10" id="KW-1185">Reference proteome</keyword>
<comment type="similarity">
    <text evidence="2">Belongs to the SusD family.</text>
</comment>
<accession>A0A1H1YT66</accession>
<dbReference type="Gene3D" id="1.25.40.390">
    <property type="match status" value="1"/>
</dbReference>
<evidence type="ECO:0000256" key="5">
    <source>
        <dbReference type="ARBA" id="ARBA00023237"/>
    </source>
</evidence>
<dbReference type="OrthoDB" id="5694214at2"/>
<evidence type="ECO:0000256" key="4">
    <source>
        <dbReference type="ARBA" id="ARBA00023136"/>
    </source>
</evidence>
<feature type="chain" id="PRO_5009266935" evidence="6">
    <location>
        <begin position="21"/>
        <end position="591"/>
    </location>
</feature>
<dbReference type="Proteomes" id="UP000199679">
    <property type="component" value="Chromosome I"/>
</dbReference>
<dbReference type="RefSeq" id="WP_091373955.1">
    <property type="nucleotide sequence ID" value="NZ_LT629740.1"/>
</dbReference>
<keyword evidence="5" id="KW-0998">Cell outer membrane</keyword>
<dbReference type="AlphaFoldDB" id="A0A1H1YT66"/>
<evidence type="ECO:0000259" key="8">
    <source>
        <dbReference type="Pfam" id="PF14322"/>
    </source>
</evidence>
<gene>
    <name evidence="9" type="ORF">SAMN05216490_2846</name>
</gene>
<feature type="domain" description="SusD-like N-terminal" evidence="8">
    <location>
        <begin position="27"/>
        <end position="218"/>
    </location>
</feature>
<name>A0A1H1YT66_MUCMA</name>
<reference evidence="9 10" key="1">
    <citation type="submission" date="2016-10" db="EMBL/GenBank/DDBJ databases">
        <authorList>
            <person name="de Groot N.N."/>
        </authorList>
    </citation>
    <scope>NUCLEOTIDE SEQUENCE [LARGE SCALE GENOMIC DNA]</scope>
    <source>
        <strain evidence="9 10">MP1X4</strain>
    </source>
</reference>
<dbReference type="EMBL" id="LT629740">
    <property type="protein sequence ID" value="SDT24715.1"/>
    <property type="molecule type" value="Genomic_DNA"/>
</dbReference>
<proteinExistence type="inferred from homology"/>
<dbReference type="GO" id="GO:0009279">
    <property type="term" value="C:cell outer membrane"/>
    <property type="evidence" value="ECO:0007669"/>
    <property type="project" value="UniProtKB-SubCell"/>
</dbReference>
<dbReference type="SUPFAM" id="SSF48452">
    <property type="entry name" value="TPR-like"/>
    <property type="match status" value="1"/>
</dbReference>
<evidence type="ECO:0000256" key="3">
    <source>
        <dbReference type="ARBA" id="ARBA00022729"/>
    </source>
</evidence>
<dbReference type="Pfam" id="PF07980">
    <property type="entry name" value="SusD_RagB"/>
    <property type="match status" value="1"/>
</dbReference>
<organism evidence="9 10">
    <name type="scientific">Mucilaginibacter mallensis</name>
    <dbReference type="NCBI Taxonomy" id="652787"/>
    <lineage>
        <taxon>Bacteria</taxon>
        <taxon>Pseudomonadati</taxon>
        <taxon>Bacteroidota</taxon>
        <taxon>Sphingobacteriia</taxon>
        <taxon>Sphingobacteriales</taxon>
        <taxon>Sphingobacteriaceae</taxon>
        <taxon>Mucilaginibacter</taxon>
    </lineage>
</organism>